<proteinExistence type="predicted"/>
<evidence type="ECO:0000313" key="1">
    <source>
        <dbReference type="EMBL" id="CCC94359.1"/>
    </source>
</evidence>
<name>G0UY92_TRYCI</name>
<organism evidence="1">
    <name type="scientific">Trypanosoma congolense (strain IL3000)</name>
    <dbReference type="NCBI Taxonomy" id="1068625"/>
    <lineage>
        <taxon>Eukaryota</taxon>
        <taxon>Discoba</taxon>
        <taxon>Euglenozoa</taxon>
        <taxon>Kinetoplastea</taxon>
        <taxon>Metakinetoplastina</taxon>
        <taxon>Trypanosomatida</taxon>
        <taxon>Trypanosomatidae</taxon>
        <taxon>Trypanosoma</taxon>
        <taxon>Nannomonas</taxon>
    </lineage>
</organism>
<protein>
    <submittedName>
        <fullName evidence="1">Uncharacterized protein TCIL3000_10_11380</fullName>
    </submittedName>
</protein>
<dbReference type="VEuPathDB" id="TriTrypDB:TcIL3000_10_11380"/>
<dbReference type="AlphaFoldDB" id="G0UY92"/>
<sequence>MDLPSIVAALQRGSALLPRAVQVLFNYSHPLSERESALLMQFAKEQQECLEAGLHAADVPESIKVLTERPLQRLPGAAVVQCVLGAAKIPSFPIKYQRKLQRQLLHRVVKNTPLSFKEWSHILNQAALLPMEHSLTALRCAEEVLKAAAPAVLKKDALDTTDEAWEANALNFLSLFASVVFNYAKRHAGCTKHSLLSLSVTIPRGNENFLSGGPMRRLRRILESICCYVEKSWDTLAPKLAPSNATILSVVAPWRCLVSKEMILQVVKSSSTLLLNILDKRPLPGSMRVAEPDEVLQVCFYNMGLTTCSLGSARDYLAVVMALPEDDKKNYFRTHGEDVFFQLLIPFVNKPNVFTLAVAQDWGDLYSLIFLQAGVEEEFLTTFVRTASEVIKKCRVAAERSSIMTIVSSVLHASSSSSRSTVPHEHLAFIVERDLASPSPDAANAAWKVLQISGVEEEVAGEMRVALKSAKNNPALLTAMALYLSPARAPADVVDGLNDFLINNCEQVDAYRPAAFLALRFLVERKAKISSNLCNLLCQADTLKQLGQNVDEVNALADTASVLANAFIFAPMALLLTHKSGLLRRLLSDCVAKLSGDASSIIALWDSVTHVVFGLECKEKPKILSSAGADSLSYVASALLKHTAKMAVPTALRELVLCCGHDHVQGEDPYYFFENASPLGRARANSKGVERRVFESVFTEEHKHLLTLHHDALVDGLCGHLNDSLHLRTAASRGLVLVMGMESPFAPSQKIFNRVLDAVKQSVNFMLSLDTRDRAIAASSPAAMLEYEDTVLRERQLLKTYPQRPPKGMSEDDFEDIKRRDAVELEKGRGALRKEIDKRRQDIEEAMQQSKTALVTLRTLGTSGSFPLECIEVFFPYLQNTLNGDSVPEVLDRLLVDAITGLLLHTPLGHMSESMARTVARLENKPSLTPSDVSCISTMATHLRQSITKMLPAPLFVVLLPFWRVAFKAGSGGGDASATIPMATQHQLMGVLMQNIGQANLPQPTETLQLLCTILEKFPSLFRTVQQGISLLMSMIPASKLSTLEYGLFNQVDAVKEVTASAYHRFSHFVTCRRALVLAAVFLHDTSVTVVQSMKDVVEKECHSFTLCPNDWNDLVYFLQAYGQKQKCHAARVGMAMHELFCLPSTTEPQQRSWLKDIFKVGGRGSVTAVEVLSPALKGDAYQDVLLYLCTALESPDTEPFMAVVLSCGRVVLHDCTLDVLKANSQALRGHA</sequence>
<dbReference type="EMBL" id="HE575323">
    <property type="protein sequence ID" value="CCC94359.1"/>
    <property type="molecule type" value="Genomic_DNA"/>
</dbReference>
<reference evidence="1" key="1">
    <citation type="journal article" date="2012" name="Proc. Natl. Acad. Sci. U.S.A.">
        <title>Antigenic diversity is generated by distinct evolutionary mechanisms in African trypanosome species.</title>
        <authorList>
            <person name="Jackson A.P."/>
            <person name="Berry A."/>
            <person name="Aslett M."/>
            <person name="Allison H.C."/>
            <person name="Burton P."/>
            <person name="Vavrova-Anderson J."/>
            <person name="Brown R."/>
            <person name="Browne H."/>
            <person name="Corton N."/>
            <person name="Hauser H."/>
            <person name="Gamble J."/>
            <person name="Gilderthorp R."/>
            <person name="Marcello L."/>
            <person name="McQuillan J."/>
            <person name="Otto T.D."/>
            <person name="Quail M.A."/>
            <person name="Sanders M.J."/>
            <person name="van Tonder A."/>
            <person name="Ginger M.L."/>
            <person name="Field M.C."/>
            <person name="Barry J.D."/>
            <person name="Hertz-Fowler C."/>
            <person name="Berriman M."/>
        </authorList>
    </citation>
    <scope>NUCLEOTIDE SEQUENCE</scope>
    <source>
        <strain evidence="1">IL3000</strain>
    </source>
</reference>
<accession>G0UY92</accession>
<gene>
    <name evidence="1" type="ORF">TCIL3000_10_11380</name>
</gene>